<evidence type="ECO:0000313" key="13">
    <source>
        <dbReference type="Proteomes" id="UP001139238"/>
    </source>
</evidence>
<comment type="function">
    <text evidence="8">Essential cell division protein that stabilizes the FtsZ protofilaments by cross-linking them and that serves as a cytoplasmic membrane anchor for the Z ring. Also required for the recruitment to the septal ring of downstream cell division proteins.</text>
</comment>
<dbReference type="PANTHER" id="PTHR38685">
    <property type="entry name" value="CELL DIVISION PROTEIN ZIPA"/>
    <property type="match status" value="1"/>
</dbReference>
<dbReference type="GO" id="GO:0005886">
    <property type="term" value="C:plasma membrane"/>
    <property type="evidence" value="ECO:0007669"/>
    <property type="project" value="UniProtKB-SubCell"/>
</dbReference>
<gene>
    <name evidence="12" type="ORF">H9W84_07750</name>
</gene>
<sequence>MSITQLILIILAVVAIVWGIYTLLKSIRQKNQDVLATDAIEHDKDGLPIIPRHQRPEPEESQLFKAEITPDNPKGEVQLSADDTELHLDNYPANGGFANANANVTKSANDKLLAETHTFVENENDAFSMLANATETISPVVHTFDENQLKNDSFTDNSPILDTHIQAQIDEEQNSPLNNAIQNINISIFPNQQFVDIKGDYLLELIDKYGLKFGAMNMFHRYENKDGTGLLWFSLMMIDNEGISPFDLNRLPMQTMKGLVLFLSLPHPRPVQGFDSMMSIAGLLANDLNATVYDDTGEPINKENTQAMRELAINFGR</sequence>
<dbReference type="AlphaFoldDB" id="A0A9X2A2L0"/>
<evidence type="ECO:0000256" key="2">
    <source>
        <dbReference type="ARBA" id="ARBA00022519"/>
    </source>
</evidence>
<proteinExistence type="inferred from homology"/>
<keyword evidence="4 9" id="KW-0812">Transmembrane</keyword>
<evidence type="ECO:0000256" key="7">
    <source>
        <dbReference type="ARBA" id="ARBA00023306"/>
    </source>
</evidence>
<accession>A0A9X2A2L0</accession>
<feature type="transmembrane region" description="Helical" evidence="10">
    <location>
        <begin position="6"/>
        <end position="24"/>
    </location>
</feature>
<dbReference type="SUPFAM" id="SSF64383">
    <property type="entry name" value="Cell-division protein ZipA, C-terminal domain"/>
    <property type="match status" value="1"/>
</dbReference>
<dbReference type="Pfam" id="PF04354">
    <property type="entry name" value="ZipA_C"/>
    <property type="match status" value="1"/>
</dbReference>
<organism evidence="12 13">
    <name type="scientific">Moraxella tetraodonis</name>
    <dbReference type="NCBI Taxonomy" id="2767221"/>
    <lineage>
        <taxon>Bacteria</taxon>
        <taxon>Pseudomonadati</taxon>
        <taxon>Pseudomonadota</taxon>
        <taxon>Gammaproteobacteria</taxon>
        <taxon>Moraxellales</taxon>
        <taxon>Moraxellaceae</taxon>
        <taxon>Moraxella</taxon>
    </lineage>
</organism>
<dbReference type="GO" id="GO:0000917">
    <property type="term" value="P:division septum assembly"/>
    <property type="evidence" value="ECO:0007669"/>
    <property type="project" value="TreeGrafter"/>
</dbReference>
<evidence type="ECO:0000259" key="11">
    <source>
        <dbReference type="SMART" id="SM00771"/>
    </source>
</evidence>
<evidence type="ECO:0000256" key="1">
    <source>
        <dbReference type="ARBA" id="ARBA00022475"/>
    </source>
</evidence>
<evidence type="ECO:0000256" key="8">
    <source>
        <dbReference type="RuleBase" id="RU003612"/>
    </source>
</evidence>
<dbReference type="RefSeq" id="WP_239742852.1">
    <property type="nucleotide sequence ID" value="NZ_JACSYB010000001.1"/>
</dbReference>
<dbReference type="Proteomes" id="UP001139238">
    <property type="component" value="Unassembled WGS sequence"/>
</dbReference>
<dbReference type="InterPro" id="IPR007449">
    <property type="entry name" value="ZipA_FtsZ-bd_C"/>
</dbReference>
<comment type="similarity">
    <text evidence="8">Belongs to the ZipA family.</text>
</comment>
<keyword evidence="6 9" id="KW-0472">Membrane</keyword>
<dbReference type="GO" id="GO:0032153">
    <property type="term" value="C:cell division site"/>
    <property type="evidence" value="ECO:0007669"/>
    <property type="project" value="TreeGrafter"/>
</dbReference>
<comment type="subcellular location">
    <subcellularLocation>
        <location evidence="9">Cell inner membrane</location>
        <topology evidence="9">Single-pass type I membrane protein</topology>
    </subcellularLocation>
</comment>
<evidence type="ECO:0000256" key="4">
    <source>
        <dbReference type="ARBA" id="ARBA00022692"/>
    </source>
</evidence>
<dbReference type="Gene3D" id="3.30.1400.10">
    <property type="entry name" value="ZipA, C-terminal FtsZ-binding domain"/>
    <property type="match status" value="1"/>
</dbReference>
<keyword evidence="2 9" id="KW-0997">Cell inner membrane</keyword>
<evidence type="ECO:0000256" key="5">
    <source>
        <dbReference type="ARBA" id="ARBA00022989"/>
    </source>
</evidence>
<comment type="caution">
    <text evidence="12">The sequence shown here is derived from an EMBL/GenBank/DDBJ whole genome shotgun (WGS) entry which is preliminary data.</text>
</comment>
<dbReference type="EMBL" id="JACSYB010000001">
    <property type="protein sequence ID" value="MCG8148021.1"/>
    <property type="molecule type" value="Genomic_DNA"/>
</dbReference>
<keyword evidence="1 9" id="KW-1003">Cell membrane</keyword>
<dbReference type="SMART" id="SM00771">
    <property type="entry name" value="ZipA_C"/>
    <property type="match status" value="1"/>
</dbReference>
<keyword evidence="7 8" id="KW-0131">Cell cycle</keyword>
<evidence type="ECO:0000313" key="12">
    <source>
        <dbReference type="EMBL" id="MCG8148021.1"/>
    </source>
</evidence>
<keyword evidence="13" id="KW-1185">Reference proteome</keyword>
<feature type="domain" description="ZipA C-terminal FtsZ-binding" evidence="11">
    <location>
        <begin position="180"/>
        <end position="312"/>
    </location>
</feature>
<evidence type="ECO:0000256" key="6">
    <source>
        <dbReference type="ARBA" id="ARBA00023136"/>
    </source>
</evidence>
<dbReference type="InterPro" id="IPR011919">
    <property type="entry name" value="Cell_div_ZipA"/>
</dbReference>
<dbReference type="InterPro" id="IPR036765">
    <property type="entry name" value="ZipA_FtsZ-bd_C_sf"/>
</dbReference>
<dbReference type="PANTHER" id="PTHR38685:SF1">
    <property type="entry name" value="CELL DIVISION PROTEIN ZIPA"/>
    <property type="match status" value="1"/>
</dbReference>
<reference evidence="12" key="1">
    <citation type="submission" date="2021-08" db="EMBL/GenBank/DDBJ databases">
        <title>Complete genome sequence of Moraxella sp strain PS-22.</title>
        <authorList>
            <person name="Das S.K."/>
        </authorList>
    </citation>
    <scope>NUCLEOTIDE SEQUENCE</scope>
    <source>
        <strain evidence="12">PS-22</strain>
    </source>
</reference>
<keyword evidence="5 10" id="KW-1133">Transmembrane helix</keyword>
<keyword evidence="3 8" id="KW-0132">Cell division</keyword>
<protein>
    <recommendedName>
        <fullName evidence="8">Cell division protein ZipA</fullName>
    </recommendedName>
</protein>
<evidence type="ECO:0000256" key="9">
    <source>
        <dbReference type="RuleBase" id="RU003613"/>
    </source>
</evidence>
<evidence type="ECO:0000256" key="3">
    <source>
        <dbReference type="ARBA" id="ARBA00022618"/>
    </source>
</evidence>
<name>A0A9X2A2L0_9GAMM</name>
<evidence type="ECO:0000256" key="10">
    <source>
        <dbReference type="SAM" id="Phobius"/>
    </source>
</evidence>